<dbReference type="Pfam" id="PF00105">
    <property type="entry name" value="zf-C4"/>
    <property type="match status" value="1"/>
</dbReference>
<evidence type="ECO:0000256" key="1">
    <source>
        <dbReference type="ARBA" id="ARBA00004123"/>
    </source>
</evidence>
<accession>A0AAV8ZCV1</accession>
<protein>
    <recommendedName>
        <fullName evidence="10">Nuclear receptor domain-containing protein</fullName>
    </recommendedName>
</protein>
<dbReference type="SUPFAM" id="SSF57716">
    <property type="entry name" value="Glucocorticoid receptor-like (DNA-binding domain)"/>
    <property type="match status" value="1"/>
</dbReference>
<keyword evidence="6" id="KW-0238">DNA-binding</keyword>
<organism evidence="11 12">
    <name type="scientific">Aromia moschata</name>
    <dbReference type="NCBI Taxonomy" id="1265417"/>
    <lineage>
        <taxon>Eukaryota</taxon>
        <taxon>Metazoa</taxon>
        <taxon>Ecdysozoa</taxon>
        <taxon>Arthropoda</taxon>
        <taxon>Hexapoda</taxon>
        <taxon>Insecta</taxon>
        <taxon>Pterygota</taxon>
        <taxon>Neoptera</taxon>
        <taxon>Endopterygota</taxon>
        <taxon>Coleoptera</taxon>
        <taxon>Polyphaga</taxon>
        <taxon>Cucujiformia</taxon>
        <taxon>Chrysomeloidea</taxon>
        <taxon>Cerambycidae</taxon>
        <taxon>Cerambycinae</taxon>
        <taxon>Callichromatini</taxon>
        <taxon>Aromia</taxon>
    </lineage>
</organism>
<dbReference type="InterPro" id="IPR001628">
    <property type="entry name" value="Znf_hrmn_rcpt"/>
</dbReference>
<reference evidence="11" key="1">
    <citation type="journal article" date="2023" name="Insect Mol. Biol.">
        <title>Genome sequencing provides insights into the evolution of gene families encoding plant cell wall-degrading enzymes in longhorned beetles.</title>
        <authorList>
            <person name="Shin N.R."/>
            <person name="Okamura Y."/>
            <person name="Kirsch R."/>
            <person name="Pauchet Y."/>
        </authorList>
    </citation>
    <scope>NUCLEOTIDE SEQUENCE</scope>
    <source>
        <strain evidence="11">AMC_N1</strain>
    </source>
</reference>
<keyword evidence="2" id="KW-0479">Metal-binding</keyword>
<gene>
    <name evidence="11" type="ORF">NQ318_008952</name>
</gene>
<dbReference type="GO" id="GO:0008270">
    <property type="term" value="F:zinc ion binding"/>
    <property type="evidence" value="ECO:0007669"/>
    <property type="project" value="UniProtKB-KW"/>
</dbReference>
<keyword evidence="4" id="KW-0862">Zinc</keyword>
<keyword evidence="12" id="KW-1185">Reference proteome</keyword>
<comment type="subcellular location">
    <subcellularLocation>
        <location evidence="1">Nucleus</location>
    </subcellularLocation>
</comment>
<dbReference type="Proteomes" id="UP001162162">
    <property type="component" value="Unassembled WGS sequence"/>
</dbReference>
<dbReference type="InterPro" id="IPR013088">
    <property type="entry name" value="Znf_NHR/GATA"/>
</dbReference>
<feature type="domain" description="Nuclear receptor" evidence="10">
    <location>
        <begin position="38"/>
        <end position="64"/>
    </location>
</feature>
<evidence type="ECO:0000256" key="7">
    <source>
        <dbReference type="ARBA" id="ARBA00023163"/>
    </source>
</evidence>
<evidence type="ECO:0000313" key="12">
    <source>
        <dbReference type="Proteomes" id="UP001162162"/>
    </source>
</evidence>
<proteinExistence type="predicted"/>
<evidence type="ECO:0000256" key="9">
    <source>
        <dbReference type="ARBA" id="ARBA00023242"/>
    </source>
</evidence>
<evidence type="ECO:0000259" key="10">
    <source>
        <dbReference type="Pfam" id="PF00105"/>
    </source>
</evidence>
<keyword evidence="3" id="KW-0863">Zinc-finger</keyword>
<dbReference type="GO" id="GO:0043565">
    <property type="term" value="F:sequence-specific DNA binding"/>
    <property type="evidence" value="ECO:0007669"/>
    <property type="project" value="InterPro"/>
</dbReference>
<evidence type="ECO:0000256" key="2">
    <source>
        <dbReference type="ARBA" id="ARBA00022723"/>
    </source>
</evidence>
<sequence>MYRTWFESRLTEVTMLFGQKCISLRGATDLLKKNVCHIVCEGCKGFFKRTVREKISRMLVEKKKIVSSTKGKGTALKKEK</sequence>
<dbReference type="EMBL" id="JAPWTK010000006">
    <property type="protein sequence ID" value="KAJ8961268.1"/>
    <property type="molecule type" value="Genomic_DNA"/>
</dbReference>
<keyword evidence="8" id="KW-0675">Receptor</keyword>
<evidence type="ECO:0000256" key="3">
    <source>
        <dbReference type="ARBA" id="ARBA00022771"/>
    </source>
</evidence>
<comment type="caution">
    <text evidence="11">The sequence shown here is derived from an EMBL/GenBank/DDBJ whole genome shotgun (WGS) entry which is preliminary data.</text>
</comment>
<keyword evidence="5" id="KW-0805">Transcription regulation</keyword>
<dbReference type="Gene3D" id="3.30.50.10">
    <property type="entry name" value="Erythroid Transcription Factor GATA-1, subunit A"/>
    <property type="match status" value="1"/>
</dbReference>
<evidence type="ECO:0000256" key="5">
    <source>
        <dbReference type="ARBA" id="ARBA00023015"/>
    </source>
</evidence>
<keyword evidence="9" id="KW-0539">Nucleus</keyword>
<keyword evidence="7" id="KW-0804">Transcription</keyword>
<evidence type="ECO:0000256" key="4">
    <source>
        <dbReference type="ARBA" id="ARBA00022833"/>
    </source>
</evidence>
<dbReference type="AlphaFoldDB" id="A0AAV8ZCV1"/>
<evidence type="ECO:0000256" key="6">
    <source>
        <dbReference type="ARBA" id="ARBA00023125"/>
    </source>
</evidence>
<dbReference type="GO" id="GO:0003700">
    <property type="term" value="F:DNA-binding transcription factor activity"/>
    <property type="evidence" value="ECO:0007669"/>
    <property type="project" value="InterPro"/>
</dbReference>
<name>A0AAV8ZCV1_9CUCU</name>
<evidence type="ECO:0000256" key="8">
    <source>
        <dbReference type="ARBA" id="ARBA00023170"/>
    </source>
</evidence>
<evidence type="ECO:0000313" key="11">
    <source>
        <dbReference type="EMBL" id="KAJ8961268.1"/>
    </source>
</evidence>
<dbReference type="GO" id="GO:0005634">
    <property type="term" value="C:nucleus"/>
    <property type="evidence" value="ECO:0007669"/>
    <property type="project" value="UniProtKB-SubCell"/>
</dbReference>